<dbReference type="Proteomes" id="UP000266841">
    <property type="component" value="Unassembled WGS sequence"/>
</dbReference>
<accession>K0STN7</accession>
<evidence type="ECO:0000256" key="1">
    <source>
        <dbReference type="SAM" id="MobiDB-lite"/>
    </source>
</evidence>
<comment type="caution">
    <text evidence="2">The sequence shown here is derived from an EMBL/GenBank/DDBJ whole genome shotgun (WGS) entry which is preliminary data.</text>
</comment>
<gene>
    <name evidence="2" type="ORF">THAOC_14876</name>
</gene>
<feature type="non-terminal residue" evidence="2">
    <location>
        <position position="1"/>
    </location>
</feature>
<reference evidence="2 3" key="1">
    <citation type="journal article" date="2012" name="Genome Biol.">
        <title>Genome and low-iron response of an oceanic diatom adapted to chronic iron limitation.</title>
        <authorList>
            <person name="Lommer M."/>
            <person name="Specht M."/>
            <person name="Roy A.S."/>
            <person name="Kraemer L."/>
            <person name="Andreson R."/>
            <person name="Gutowska M.A."/>
            <person name="Wolf J."/>
            <person name="Bergner S.V."/>
            <person name="Schilhabel M.B."/>
            <person name="Klostermeier U.C."/>
            <person name="Beiko R.G."/>
            <person name="Rosenstiel P."/>
            <person name="Hippler M."/>
            <person name="Laroche J."/>
        </authorList>
    </citation>
    <scope>NUCLEOTIDE SEQUENCE [LARGE SCALE GENOMIC DNA]</scope>
    <source>
        <strain evidence="2 3">CCMP1005</strain>
    </source>
</reference>
<organism evidence="2 3">
    <name type="scientific">Thalassiosira oceanica</name>
    <name type="common">Marine diatom</name>
    <dbReference type="NCBI Taxonomy" id="159749"/>
    <lineage>
        <taxon>Eukaryota</taxon>
        <taxon>Sar</taxon>
        <taxon>Stramenopiles</taxon>
        <taxon>Ochrophyta</taxon>
        <taxon>Bacillariophyta</taxon>
        <taxon>Coscinodiscophyceae</taxon>
        <taxon>Thalassiosirophycidae</taxon>
        <taxon>Thalassiosirales</taxon>
        <taxon>Thalassiosiraceae</taxon>
        <taxon>Thalassiosira</taxon>
    </lineage>
</organism>
<dbReference type="EMBL" id="AGNL01017304">
    <property type="protein sequence ID" value="EJK64391.1"/>
    <property type="molecule type" value="Genomic_DNA"/>
</dbReference>
<proteinExistence type="predicted"/>
<protein>
    <submittedName>
        <fullName evidence="2">Uncharacterized protein</fullName>
    </submittedName>
</protein>
<evidence type="ECO:0000313" key="3">
    <source>
        <dbReference type="Proteomes" id="UP000266841"/>
    </source>
</evidence>
<name>K0STN7_THAOC</name>
<keyword evidence="3" id="KW-1185">Reference proteome</keyword>
<feature type="compositionally biased region" description="Basic and acidic residues" evidence="1">
    <location>
        <begin position="1"/>
        <end position="35"/>
    </location>
</feature>
<sequence>ALAEKLDRHKQEVENQEKKNQKNEKLDNNHGETMQRRLSSRPRRRLRRNHPVVFRRRTIIRVPTAKDPVRTINSYRTTCLGSRLVNKVYAIVHRQRKVSPSAWAEPSRSFVPPVLYRPRFGQPGLGTISLTPFSALRFWASLNHGGRVSQHACYLFLVIFDDQGAFGGLAKKLFLRDVILRT</sequence>
<dbReference type="AlphaFoldDB" id="K0STN7"/>
<evidence type="ECO:0000313" key="2">
    <source>
        <dbReference type="EMBL" id="EJK64391.1"/>
    </source>
</evidence>
<feature type="region of interest" description="Disordered" evidence="1">
    <location>
        <begin position="1"/>
        <end position="46"/>
    </location>
</feature>